<sequence length="103" mass="11837">MRPRKIPLRKCVACQQMMPKKQLIRIVRTPDEAILIDLTGKKAGRGAYLCGKVECFKLAKKTKALDRALKQPVGAEIYDQLEKDFIEVEETFIANKEREDDDE</sequence>
<organism evidence="2 3">
    <name type="scientific">Paenibacillus spongiae</name>
    <dbReference type="NCBI Taxonomy" id="2909671"/>
    <lineage>
        <taxon>Bacteria</taxon>
        <taxon>Bacillati</taxon>
        <taxon>Bacillota</taxon>
        <taxon>Bacilli</taxon>
        <taxon>Bacillales</taxon>
        <taxon>Paenibacillaceae</taxon>
        <taxon>Paenibacillus</taxon>
    </lineage>
</organism>
<dbReference type="Proteomes" id="UP001057877">
    <property type="component" value="Chromosome"/>
</dbReference>
<dbReference type="InterPro" id="IPR035931">
    <property type="entry name" value="YlxR-like_sf"/>
</dbReference>
<dbReference type="Pfam" id="PF04296">
    <property type="entry name" value="YlxR"/>
    <property type="match status" value="1"/>
</dbReference>
<gene>
    <name evidence="2" type="ORF">L1F29_12230</name>
</gene>
<dbReference type="SUPFAM" id="SSF64376">
    <property type="entry name" value="YlxR-like"/>
    <property type="match status" value="1"/>
</dbReference>
<evidence type="ECO:0000259" key="1">
    <source>
        <dbReference type="Pfam" id="PF04296"/>
    </source>
</evidence>
<dbReference type="InterPro" id="IPR037465">
    <property type="entry name" value="YlxR"/>
</dbReference>
<name>A0ABY5SGD8_9BACL</name>
<dbReference type="RefSeq" id="WP_258388592.1">
    <property type="nucleotide sequence ID" value="NZ_CP091430.1"/>
</dbReference>
<protein>
    <submittedName>
        <fullName evidence="2">YlxR family protein</fullName>
    </submittedName>
</protein>
<feature type="domain" description="YlxR" evidence="1">
    <location>
        <begin position="9"/>
        <end position="83"/>
    </location>
</feature>
<reference evidence="2" key="1">
    <citation type="submission" date="2022-01" db="EMBL/GenBank/DDBJ databases">
        <title>Paenibacillus spongiae sp. nov., isolated from marine sponge.</title>
        <authorList>
            <person name="Li Z."/>
            <person name="Zhang M."/>
        </authorList>
    </citation>
    <scope>NUCLEOTIDE SEQUENCE</scope>
    <source>
        <strain evidence="2">PHS-Z3</strain>
    </source>
</reference>
<dbReference type="PANTHER" id="PTHR34215:SF1">
    <property type="entry name" value="YLXR DOMAIN-CONTAINING PROTEIN"/>
    <property type="match status" value="1"/>
</dbReference>
<dbReference type="NCBIfam" id="NF047356">
    <property type="entry name" value="RNA_bind_RnpM"/>
    <property type="match status" value="1"/>
</dbReference>
<dbReference type="CDD" id="cd00279">
    <property type="entry name" value="YlxR"/>
    <property type="match status" value="1"/>
</dbReference>
<dbReference type="EMBL" id="CP091430">
    <property type="protein sequence ID" value="UVI32540.1"/>
    <property type="molecule type" value="Genomic_DNA"/>
</dbReference>
<proteinExistence type="predicted"/>
<dbReference type="PANTHER" id="PTHR34215">
    <property type="entry name" value="BLL0784 PROTEIN"/>
    <property type="match status" value="1"/>
</dbReference>
<evidence type="ECO:0000313" key="2">
    <source>
        <dbReference type="EMBL" id="UVI32540.1"/>
    </source>
</evidence>
<dbReference type="Gene3D" id="3.30.1230.10">
    <property type="entry name" value="YlxR-like"/>
    <property type="match status" value="1"/>
</dbReference>
<dbReference type="InterPro" id="IPR007393">
    <property type="entry name" value="YlxR_dom"/>
</dbReference>
<accession>A0ABY5SGD8</accession>
<keyword evidence="3" id="KW-1185">Reference proteome</keyword>
<evidence type="ECO:0000313" key="3">
    <source>
        <dbReference type="Proteomes" id="UP001057877"/>
    </source>
</evidence>